<dbReference type="PANTHER" id="PTHR11358">
    <property type="entry name" value="ARGINASE/AGMATINASE"/>
    <property type="match status" value="1"/>
</dbReference>
<dbReference type="EMBL" id="CAEZWA010000010">
    <property type="protein sequence ID" value="CAB4638358.1"/>
    <property type="molecule type" value="Genomic_DNA"/>
</dbReference>
<dbReference type="InterPro" id="IPR006035">
    <property type="entry name" value="Ureohydrolase"/>
</dbReference>
<dbReference type="Pfam" id="PF00491">
    <property type="entry name" value="Arginase"/>
    <property type="match status" value="1"/>
</dbReference>
<accession>A0A6J6JPH8</accession>
<dbReference type="InterPro" id="IPR005925">
    <property type="entry name" value="Agmatinase-rel"/>
</dbReference>
<gene>
    <name evidence="4" type="ORF">UFOPK2165_00102</name>
</gene>
<dbReference type="InterPro" id="IPR023696">
    <property type="entry name" value="Ureohydrolase_dom_sf"/>
</dbReference>
<dbReference type="GO" id="GO:0046872">
    <property type="term" value="F:metal ion binding"/>
    <property type="evidence" value="ECO:0007669"/>
    <property type="project" value="UniProtKB-KW"/>
</dbReference>
<protein>
    <submittedName>
        <fullName evidence="4">Unannotated protein</fullName>
    </submittedName>
</protein>
<keyword evidence="3" id="KW-0378">Hydrolase</keyword>
<evidence type="ECO:0000313" key="4">
    <source>
        <dbReference type="EMBL" id="CAB4638358.1"/>
    </source>
</evidence>
<evidence type="ECO:0000256" key="3">
    <source>
        <dbReference type="ARBA" id="ARBA00022801"/>
    </source>
</evidence>
<name>A0A6J6JPH8_9ZZZZ</name>
<dbReference type="PIRSF" id="PIRSF036979">
    <property type="entry name" value="Arginase"/>
    <property type="match status" value="1"/>
</dbReference>
<evidence type="ECO:0000256" key="2">
    <source>
        <dbReference type="ARBA" id="ARBA00022723"/>
    </source>
</evidence>
<dbReference type="PROSITE" id="PS01053">
    <property type="entry name" value="ARGINASE_1"/>
    <property type="match status" value="1"/>
</dbReference>
<evidence type="ECO:0000256" key="1">
    <source>
        <dbReference type="ARBA" id="ARBA00009227"/>
    </source>
</evidence>
<dbReference type="InterPro" id="IPR020855">
    <property type="entry name" value="Ureohydrolase_Mn_BS"/>
</dbReference>
<dbReference type="PROSITE" id="PS51409">
    <property type="entry name" value="ARGINASE_2"/>
    <property type="match status" value="1"/>
</dbReference>
<comment type="similarity">
    <text evidence="1">Belongs to the arginase family. Agmatinase subfamily.</text>
</comment>
<dbReference type="Gene3D" id="3.40.800.10">
    <property type="entry name" value="Ureohydrolase domain"/>
    <property type="match status" value="1"/>
</dbReference>
<sequence length="336" mass="37239">MINVMTELHNLPEGMRSQLDSPSFQGLATFGKQPFVSEPEQLDIIKPHIAVIGAPWDDSTTNRPGARFGPRALRANAYGPGTYHLDLGVEIFQHLKVVDFGDAITSHGLWEPTRKAIYDRVKHVTSRGITPVVLGGDHSVTFPAVTAVAEEHGFGNVVMIHFDAHADTAYELEGNFASHGAMMRRIIESGAIPGDRFLQLGLRGYWPGEEDQKWMREHKLKHYMMQEFWERGIQAVVTDVIKDAKARAPKAYISIDIDVLDPGFAPATGTPEPGGFAPIDLLRIIRRLTLELDVVGFDVMEVAPAYDHADVTVNNAHRLIWEFFGAKAKLLKDAGK</sequence>
<dbReference type="GO" id="GO:0008783">
    <property type="term" value="F:agmatinase activity"/>
    <property type="evidence" value="ECO:0007669"/>
    <property type="project" value="TreeGrafter"/>
</dbReference>
<dbReference type="NCBIfam" id="TIGR01230">
    <property type="entry name" value="agmatinase"/>
    <property type="match status" value="1"/>
</dbReference>
<dbReference type="GO" id="GO:0033389">
    <property type="term" value="P:putrescine biosynthetic process from arginine, via agmatine"/>
    <property type="evidence" value="ECO:0007669"/>
    <property type="project" value="TreeGrafter"/>
</dbReference>
<dbReference type="SUPFAM" id="SSF52768">
    <property type="entry name" value="Arginase/deacetylase"/>
    <property type="match status" value="1"/>
</dbReference>
<dbReference type="PRINTS" id="PR00116">
    <property type="entry name" value="ARGINASE"/>
</dbReference>
<dbReference type="CDD" id="cd09990">
    <property type="entry name" value="Agmatinase-like"/>
    <property type="match status" value="1"/>
</dbReference>
<proteinExistence type="inferred from homology"/>
<organism evidence="4">
    <name type="scientific">freshwater metagenome</name>
    <dbReference type="NCBI Taxonomy" id="449393"/>
    <lineage>
        <taxon>unclassified sequences</taxon>
        <taxon>metagenomes</taxon>
        <taxon>ecological metagenomes</taxon>
    </lineage>
</organism>
<keyword evidence="2" id="KW-0479">Metal-binding</keyword>
<dbReference type="AlphaFoldDB" id="A0A6J6JPH8"/>
<dbReference type="PANTHER" id="PTHR11358:SF26">
    <property type="entry name" value="GUANIDINO ACID HYDROLASE, MITOCHONDRIAL"/>
    <property type="match status" value="1"/>
</dbReference>
<reference evidence="4" key="1">
    <citation type="submission" date="2020-05" db="EMBL/GenBank/DDBJ databases">
        <authorList>
            <person name="Chiriac C."/>
            <person name="Salcher M."/>
            <person name="Ghai R."/>
            <person name="Kavagutti S V."/>
        </authorList>
    </citation>
    <scope>NUCLEOTIDE SEQUENCE</scope>
</reference>